<organism evidence="2">
    <name type="scientific">marine metagenome</name>
    <dbReference type="NCBI Taxonomy" id="408172"/>
    <lineage>
        <taxon>unclassified sequences</taxon>
        <taxon>metagenomes</taxon>
        <taxon>ecological metagenomes</taxon>
    </lineage>
</organism>
<evidence type="ECO:0000256" key="1">
    <source>
        <dbReference type="ARBA" id="ARBA00008460"/>
    </source>
</evidence>
<feature type="non-terminal residue" evidence="2">
    <location>
        <position position="1"/>
    </location>
</feature>
<gene>
    <name evidence="2" type="ORF">METZ01_LOCUS25669</name>
</gene>
<dbReference type="InterPro" id="IPR007454">
    <property type="entry name" value="UPF0250_YbeD-like"/>
</dbReference>
<dbReference type="GO" id="GO:0005829">
    <property type="term" value="C:cytosol"/>
    <property type="evidence" value="ECO:0007669"/>
    <property type="project" value="TreeGrafter"/>
</dbReference>
<name>A0A381Q0L3_9ZZZZ</name>
<evidence type="ECO:0000313" key="2">
    <source>
        <dbReference type="EMBL" id="SUZ72815.1"/>
    </source>
</evidence>
<dbReference type="SUPFAM" id="SSF117991">
    <property type="entry name" value="YbeD/HP0495-like"/>
    <property type="match status" value="1"/>
</dbReference>
<dbReference type="Pfam" id="PF04359">
    <property type="entry name" value="DUF493"/>
    <property type="match status" value="1"/>
</dbReference>
<dbReference type="Gene3D" id="3.30.70.260">
    <property type="match status" value="1"/>
</dbReference>
<dbReference type="EMBL" id="UINC01001159">
    <property type="protein sequence ID" value="SUZ72815.1"/>
    <property type="molecule type" value="Genomic_DNA"/>
</dbReference>
<dbReference type="PANTHER" id="PTHR38036">
    <property type="entry name" value="UPF0250 PROTEIN YBED"/>
    <property type="match status" value="1"/>
</dbReference>
<evidence type="ECO:0008006" key="3">
    <source>
        <dbReference type="Google" id="ProtNLM"/>
    </source>
</evidence>
<protein>
    <recommendedName>
        <fullName evidence="3">DUF493 domain-containing protein</fullName>
    </recommendedName>
</protein>
<dbReference type="InterPro" id="IPR027471">
    <property type="entry name" value="YbeD-like_sf"/>
</dbReference>
<sequence length="95" mass="10616">VSSNSDAIDQVAAKIDFPCLYPIKIIGKMGNNFQAEVVEAIERHTCRIAEDMISIQASRKKNYLSITVTITATGEDQLCRIFLDLDKIKNVKMVI</sequence>
<dbReference type="AlphaFoldDB" id="A0A381Q0L3"/>
<comment type="similarity">
    <text evidence="1">Belongs to the UPF0250 family.</text>
</comment>
<dbReference type="PANTHER" id="PTHR38036:SF1">
    <property type="entry name" value="UPF0250 PROTEIN YBED"/>
    <property type="match status" value="1"/>
</dbReference>
<accession>A0A381Q0L3</accession>
<proteinExistence type="inferred from homology"/>
<reference evidence="2" key="1">
    <citation type="submission" date="2018-05" db="EMBL/GenBank/DDBJ databases">
        <authorList>
            <person name="Lanie J.A."/>
            <person name="Ng W.-L."/>
            <person name="Kazmierczak K.M."/>
            <person name="Andrzejewski T.M."/>
            <person name="Davidsen T.M."/>
            <person name="Wayne K.J."/>
            <person name="Tettelin H."/>
            <person name="Glass J.I."/>
            <person name="Rusch D."/>
            <person name="Podicherti R."/>
            <person name="Tsui H.-C.T."/>
            <person name="Winkler M.E."/>
        </authorList>
    </citation>
    <scope>NUCLEOTIDE SEQUENCE</scope>
</reference>